<proteinExistence type="predicted"/>
<gene>
    <name evidence="3" type="ORF">HFQ381_LOCUS10130</name>
    <name evidence="2" type="ORF">LUA448_LOCUS13031</name>
</gene>
<evidence type="ECO:0000313" key="3">
    <source>
        <dbReference type="EMBL" id="CAF4245708.1"/>
    </source>
</evidence>
<feature type="region of interest" description="Disordered" evidence="1">
    <location>
        <begin position="1"/>
        <end position="72"/>
    </location>
</feature>
<feature type="non-terminal residue" evidence="3">
    <location>
        <position position="1"/>
    </location>
</feature>
<evidence type="ECO:0000313" key="2">
    <source>
        <dbReference type="EMBL" id="CAF3350867.1"/>
    </source>
</evidence>
<feature type="compositionally biased region" description="Low complexity" evidence="1">
    <location>
        <begin position="7"/>
        <end position="22"/>
    </location>
</feature>
<dbReference type="Proteomes" id="UP000663833">
    <property type="component" value="Unassembled WGS sequence"/>
</dbReference>
<feature type="compositionally biased region" description="Polar residues" evidence="1">
    <location>
        <begin position="39"/>
        <end position="70"/>
    </location>
</feature>
<dbReference type="Proteomes" id="UP000663851">
    <property type="component" value="Unassembled WGS sequence"/>
</dbReference>
<accession>A0A820EEZ2</accession>
<comment type="caution">
    <text evidence="3">The sequence shown here is derived from an EMBL/GenBank/DDBJ whole genome shotgun (WGS) entry which is preliminary data.</text>
</comment>
<dbReference type="AlphaFoldDB" id="A0A820EEZ2"/>
<dbReference type="EMBL" id="CAJOBO010000550">
    <property type="protein sequence ID" value="CAF4245708.1"/>
    <property type="molecule type" value="Genomic_DNA"/>
</dbReference>
<reference evidence="3" key="1">
    <citation type="submission" date="2021-02" db="EMBL/GenBank/DDBJ databases">
        <authorList>
            <person name="Nowell W R."/>
        </authorList>
    </citation>
    <scope>NUCLEOTIDE SEQUENCE</scope>
</reference>
<name>A0A820EEZ2_9BILA</name>
<evidence type="ECO:0000313" key="4">
    <source>
        <dbReference type="Proteomes" id="UP000663851"/>
    </source>
</evidence>
<evidence type="ECO:0000256" key="1">
    <source>
        <dbReference type="SAM" id="MobiDB-lite"/>
    </source>
</evidence>
<dbReference type="EMBL" id="CAJNYD010001585">
    <property type="protein sequence ID" value="CAF3350867.1"/>
    <property type="molecule type" value="Genomic_DNA"/>
</dbReference>
<sequence>MLRPYNAPGTPTSGAGSSSNGNTQPGLPGFYDPTDGAKNITTGSSYDRTLTATNDSNQGTSTATKKQTATGEKFNPSDMLEKVVRLGNSSYKIKAYVPCGGKQLFALESEKPLRGYD</sequence>
<organism evidence="3 4">
    <name type="scientific">Rotaria socialis</name>
    <dbReference type="NCBI Taxonomy" id="392032"/>
    <lineage>
        <taxon>Eukaryota</taxon>
        <taxon>Metazoa</taxon>
        <taxon>Spiralia</taxon>
        <taxon>Gnathifera</taxon>
        <taxon>Rotifera</taxon>
        <taxon>Eurotatoria</taxon>
        <taxon>Bdelloidea</taxon>
        <taxon>Philodinida</taxon>
        <taxon>Philodinidae</taxon>
        <taxon>Rotaria</taxon>
    </lineage>
</organism>
<protein>
    <submittedName>
        <fullName evidence="3">Uncharacterized protein</fullName>
    </submittedName>
</protein>